<evidence type="ECO:0000256" key="1">
    <source>
        <dbReference type="ARBA" id="ARBA00008001"/>
    </source>
</evidence>
<dbReference type="Gene3D" id="1.10.132.70">
    <property type="match status" value="1"/>
</dbReference>
<dbReference type="EC" id="2.7.7.49" evidence="2 13"/>
<keyword evidence="5 13" id="KW-0808">Transferase</keyword>
<dbReference type="InterPro" id="IPR021891">
    <property type="entry name" value="Telomerase_RBD"/>
</dbReference>
<evidence type="ECO:0000256" key="13">
    <source>
        <dbReference type="RuleBase" id="RU365061"/>
    </source>
</evidence>
<keyword evidence="6 13" id="KW-0548">Nucleotidyltransferase</keyword>
<feature type="chain" id="PRO_5015359209" description="Telomerase reverse transcriptase" evidence="15">
    <location>
        <begin position="18"/>
        <end position="1759"/>
    </location>
</feature>
<dbReference type="PANTHER" id="PTHR12066:SF0">
    <property type="entry name" value="TELOMERASE REVERSE TRANSCRIPTASE"/>
    <property type="match status" value="1"/>
</dbReference>
<dbReference type="GO" id="GO:0003720">
    <property type="term" value="F:telomerase activity"/>
    <property type="evidence" value="ECO:0000318"/>
    <property type="project" value="GO_Central"/>
</dbReference>
<dbReference type="OrthoDB" id="289721at2759"/>
<evidence type="ECO:0000256" key="7">
    <source>
        <dbReference type="ARBA" id="ARBA00022723"/>
    </source>
</evidence>
<accession>A0A2R6XL99</accession>
<dbReference type="InterPro" id="IPR049139">
    <property type="entry name" value="TERT_C"/>
</dbReference>
<evidence type="ECO:0000313" key="18">
    <source>
        <dbReference type="Proteomes" id="UP000244005"/>
    </source>
</evidence>
<evidence type="ECO:0000256" key="8">
    <source>
        <dbReference type="ARBA" id="ARBA00022842"/>
    </source>
</evidence>
<keyword evidence="15" id="KW-0732">Signal</keyword>
<dbReference type="SMART" id="SM00975">
    <property type="entry name" value="Telomerase_RBD"/>
    <property type="match status" value="1"/>
</dbReference>
<dbReference type="GO" id="GO:0007004">
    <property type="term" value="P:telomere maintenance via telomerase"/>
    <property type="evidence" value="ECO:0000318"/>
    <property type="project" value="GO_Central"/>
</dbReference>
<dbReference type="Pfam" id="PF11474">
    <property type="entry name" value="TEN_TERT"/>
    <property type="match status" value="1"/>
</dbReference>
<keyword evidence="11 13" id="KW-0539">Nucleus</keyword>
<comment type="function">
    <text evidence="13">Telomerase is a ribonucleoprotein enzyme essential for the replication of chromosome termini in most eukaryotes. It elongates telomeres. It is a reverse transcriptase that adds simple sequence repeats to chromosome ends by copying a template sequence within the RNA component of the enzyme.</text>
</comment>
<dbReference type="Pfam" id="PF21399">
    <property type="entry name" value="TERT_C"/>
    <property type="match status" value="1"/>
</dbReference>
<evidence type="ECO:0000256" key="6">
    <source>
        <dbReference type="ARBA" id="ARBA00022695"/>
    </source>
</evidence>
<feature type="region of interest" description="Disordered" evidence="14">
    <location>
        <begin position="771"/>
        <end position="794"/>
    </location>
</feature>
<comment type="similarity">
    <text evidence="1 13">Belongs to the reverse transcriptase family. Telomerase subfamily.</text>
</comment>
<evidence type="ECO:0000256" key="5">
    <source>
        <dbReference type="ARBA" id="ARBA00022679"/>
    </source>
</evidence>
<name>A0A2R6XL99_MARPO</name>
<dbReference type="GO" id="GO:0046872">
    <property type="term" value="F:metal ion binding"/>
    <property type="evidence" value="ECO:0007669"/>
    <property type="project" value="UniProtKB-KW"/>
</dbReference>
<evidence type="ECO:0000256" key="10">
    <source>
        <dbReference type="ARBA" id="ARBA00022918"/>
    </source>
</evidence>
<evidence type="ECO:0000256" key="4">
    <source>
        <dbReference type="ARBA" id="ARBA00022454"/>
    </source>
</evidence>
<comment type="subcellular location">
    <subcellularLocation>
        <location evidence="13">Nucleus</location>
    </subcellularLocation>
    <subcellularLocation>
        <location evidence="13">Chromosome</location>
        <location evidence="13">Telomere</location>
    </subcellularLocation>
</comment>
<dbReference type="Gramene" id="Mp7g13290.1">
    <property type="protein sequence ID" value="Mp7g13290.1.cds"/>
    <property type="gene ID" value="Mp7g13290"/>
</dbReference>
<dbReference type="InterPro" id="IPR000477">
    <property type="entry name" value="RT_dom"/>
</dbReference>
<evidence type="ECO:0000313" key="17">
    <source>
        <dbReference type="EMBL" id="PTQ46883.1"/>
    </source>
</evidence>
<dbReference type="Gene3D" id="1.10.357.90">
    <property type="match status" value="1"/>
</dbReference>
<evidence type="ECO:0000256" key="9">
    <source>
        <dbReference type="ARBA" id="ARBA00022895"/>
    </source>
</evidence>
<evidence type="ECO:0000256" key="14">
    <source>
        <dbReference type="SAM" id="MobiDB-lite"/>
    </source>
</evidence>
<dbReference type="InterPro" id="IPR003545">
    <property type="entry name" value="Telomerase_RT"/>
</dbReference>
<gene>
    <name evidence="17" type="ORF">MARPO_0009s0015</name>
</gene>
<evidence type="ECO:0000256" key="15">
    <source>
        <dbReference type="SAM" id="SignalP"/>
    </source>
</evidence>
<keyword evidence="10 13" id="KW-0695">RNA-directed DNA polymerase</keyword>
<keyword evidence="4 13" id="KW-0158">Chromosome</keyword>
<evidence type="ECO:0000256" key="2">
    <source>
        <dbReference type="ARBA" id="ARBA00012493"/>
    </source>
</evidence>
<sequence>MFMKFFIQLAAVKLVTTCAELSLSRACQSAAGVGAGATNTWPPRVLDTIYKDRLQTLYDLLLHLLIGPSNGSSDALNAAVEVGKTTNGVRPEGPEIANTKCRTDEVEAKEAQRRLTREDDPLCYTTMLRESYAVMPETAPTLGAVSFEQRWTQQQIVERVIELQFRQEVKPSHVLCSGYRKLRPSLIGSSRRRAPVGLECLYGNAAVDIVNSSSWKVLLSRVGDLVMLHILSHAAIFTPLPNDCLLQISGAPISSSVSTFRKSSLLHTGEKMLRSHSKRKPELQTSSAQLNFRGTKRSMKQVSLEGSSSCNHAAAIGETIQDAAATMESGDDPAPYSKMRISKKLQPNSNAVEKNVEKSLWPQTSCVIDKSYQAKRKAQETTVNGDIHWMARSHNPDSEFRKRRKLEVNHVDAIREAENCEECVGRTTKRSKLPVNRGEDFSEQQTLNPHPTISDGIKAEVLQFTKFRAGATRREQFNIIPISTPSKVSTNTNVFKPRDGGTNLIQLSDTPLSSGGSFLASEVCPSTVGSSHSEPKIPDTKRTKRVRLPSWKRRKLLRKGEDACSQGLEGGVQEKPPIILVEKLNTPKGGEKDSEERRQSKLHVLPSKQYVSQGSGGSGEERGMAQEAVALFTEPSKVRQTTKRETDIPSRRTGPSHMVINRASIFYSSNFSCHPGLPANHTLNKLKPDEAGADHLHAYIFGSLDGMSAGLSSDPNVSVDTPNRRSIRLLLKQLLARAKRCAYAKLLNRHCPLPQMLNSQLAESSTPFLTAATAPSETQDGSQRSQPVVDKHERENLEQHVEVEEMMKLLLGPMYQPSGTSITKPCDQLDYVSQAQLTPIPRSGEQNAGGNNKRFEAEKHGKDCADAIHTASIVATDKTLRAGLVASYADHSSVVGFLWATCRSIIPPDMLGSKRSWRALRSSIAHFVGLRRHEKFNIQLALLKLKLSSYSWLTIAPSTTVDNISKVSSSSGERSLQQKKLVLWLYWLFTSLVVPLIRSHFYVTEIENHRQNVFYYRKPVWAKLRNIALKDLTQRNYKKLSKKSVSEALDGKALGFSKVRLLPKRTGVRPIANLAAPSQGTLKFRVKPERRPTLRQLFGDLEKPSAPSNGRAMIHCNSVSSLGAAKDSSESFTDFSPQKSWQSAAIRQSHVTTYIKDSSISPNGNSASPLFRAASKETTPCKYVLPVGEVRNSRFSRKFLKSVNFSFRSVNSVLRDAYFCLKLEKDSYPEDLGSSVFGYSDIHSKVLPFILQIKASSTTVPRLYMVVCDVTKAYDSIQQEKLLEIVSEYMRSFDYNVAKYTCVTPTLASVRVSHERAPTRASEHQQFSQLVHDLATKHSHCIFTDQGFCTSVRREKILGLLEEHIKNNIVQMGKQFYKQTVGIPQGSILSSILCSLFYGHFELQRLMPHLQSRLTEKLLSSKRAGSLASACGLLLPQAEILATQTAEMDVEHMLESSFDMRSPDPSAKTLSNGYCSCSECQKSDSSSILKNSVLLRLIDDSFFISTSEAAATMFVENMHMGSEEYGCQANKRKTATSFSVQLGKRVLPKKIYTTEDGACFIRWSGLLVNCYTVEFQADYTRYSGEHIRSTLTVKRERNQGWHLVLKMCQYMRPKCHALFFDPRINSPATIRLNAFQSFLLCAMKFHAYMCCLPRVTGDNQPFLYEVICCTIRYMYGLLRHRMETVGAKAVEYFPFVELEWLAMVAFHRILKRKQSRYRMLLAALQIQLENPKYRKMTSCPHLSSATDEKRSSMFKYIKY</sequence>
<dbReference type="InterPro" id="IPR049915">
    <property type="entry name" value="TERT_TEN"/>
</dbReference>
<protein>
    <recommendedName>
        <fullName evidence="3 13">Telomerase reverse transcriptase</fullName>
        <ecNumber evidence="2 13">2.7.7.49</ecNumber>
    </recommendedName>
    <alternativeName>
        <fullName evidence="13">Telomerase catalytic subunit</fullName>
    </alternativeName>
</protein>
<feature type="compositionally biased region" description="Polar residues" evidence="14">
    <location>
        <begin position="771"/>
        <end position="786"/>
    </location>
</feature>
<dbReference type="Proteomes" id="UP000244005">
    <property type="component" value="Unassembled WGS sequence"/>
</dbReference>
<feature type="signal peptide" evidence="15">
    <location>
        <begin position="1"/>
        <end position="17"/>
    </location>
</feature>
<evidence type="ECO:0000256" key="11">
    <source>
        <dbReference type="ARBA" id="ARBA00023242"/>
    </source>
</evidence>
<dbReference type="Pfam" id="PF12009">
    <property type="entry name" value="Telomerase_RBD"/>
    <property type="match status" value="1"/>
</dbReference>
<dbReference type="EMBL" id="KZ772681">
    <property type="protein sequence ID" value="PTQ46883.1"/>
    <property type="molecule type" value="Genomic_DNA"/>
</dbReference>
<keyword evidence="9 13" id="KW-0779">Telomere</keyword>
<dbReference type="GO" id="GO:0042162">
    <property type="term" value="F:telomeric DNA binding"/>
    <property type="evidence" value="ECO:0000318"/>
    <property type="project" value="GO_Central"/>
</dbReference>
<dbReference type="GO" id="GO:0070034">
    <property type="term" value="F:telomerase RNA binding"/>
    <property type="evidence" value="ECO:0000318"/>
    <property type="project" value="GO_Central"/>
</dbReference>
<keyword evidence="7 13" id="KW-0479">Metal-binding</keyword>
<dbReference type="PANTHER" id="PTHR12066">
    <property type="entry name" value="TELOMERASE REVERSE TRANSCRIPTASE"/>
    <property type="match status" value="1"/>
</dbReference>
<evidence type="ECO:0000256" key="3">
    <source>
        <dbReference type="ARBA" id="ARBA00016182"/>
    </source>
</evidence>
<keyword evidence="18" id="KW-1185">Reference proteome</keyword>
<reference evidence="18" key="1">
    <citation type="journal article" date="2017" name="Cell">
        <title>Insights into land plant evolution garnered from the Marchantia polymorpha genome.</title>
        <authorList>
            <person name="Bowman J.L."/>
            <person name="Kohchi T."/>
            <person name="Yamato K.T."/>
            <person name="Jenkins J."/>
            <person name="Shu S."/>
            <person name="Ishizaki K."/>
            <person name="Yamaoka S."/>
            <person name="Nishihama R."/>
            <person name="Nakamura Y."/>
            <person name="Berger F."/>
            <person name="Adam C."/>
            <person name="Aki S.S."/>
            <person name="Althoff F."/>
            <person name="Araki T."/>
            <person name="Arteaga-Vazquez M.A."/>
            <person name="Balasubrmanian S."/>
            <person name="Barry K."/>
            <person name="Bauer D."/>
            <person name="Boehm C.R."/>
            <person name="Briginshaw L."/>
            <person name="Caballero-Perez J."/>
            <person name="Catarino B."/>
            <person name="Chen F."/>
            <person name="Chiyoda S."/>
            <person name="Chovatia M."/>
            <person name="Davies K.M."/>
            <person name="Delmans M."/>
            <person name="Demura T."/>
            <person name="Dierschke T."/>
            <person name="Dolan L."/>
            <person name="Dorantes-Acosta A.E."/>
            <person name="Eklund D.M."/>
            <person name="Florent S.N."/>
            <person name="Flores-Sandoval E."/>
            <person name="Fujiyama A."/>
            <person name="Fukuzawa H."/>
            <person name="Galik B."/>
            <person name="Grimanelli D."/>
            <person name="Grimwood J."/>
            <person name="Grossniklaus U."/>
            <person name="Hamada T."/>
            <person name="Haseloff J."/>
            <person name="Hetherington A.J."/>
            <person name="Higo A."/>
            <person name="Hirakawa Y."/>
            <person name="Hundley H.N."/>
            <person name="Ikeda Y."/>
            <person name="Inoue K."/>
            <person name="Inoue S.I."/>
            <person name="Ishida S."/>
            <person name="Jia Q."/>
            <person name="Kakita M."/>
            <person name="Kanazawa T."/>
            <person name="Kawai Y."/>
            <person name="Kawashima T."/>
            <person name="Kennedy M."/>
            <person name="Kinose K."/>
            <person name="Kinoshita T."/>
            <person name="Kohara Y."/>
            <person name="Koide E."/>
            <person name="Komatsu K."/>
            <person name="Kopischke S."/>
            <person name="Kubo M."/>
            <person name="Kyozuka J."/>
            <person name="Lagercrantz U."/>
            <person name="Lin S.S."/>
            <person name="Lindquist E."/>
            <person name="Lipzen A.M."/>
            <person name="Lu C.W."/>
            <person name="De Luna E."/>
            <person name="Martienssen R.A."/>
            <person name="Minamino N."/>
            <person name="Mizutani M."/>
            <person name="Mizutani M."/>
            <person name="Mochizuki N."/>
            <person name="Monte I."/>
            <person name="Mosher R."/>
            <person name="Nagasaki H."/>
            <person name="Nakagami H."/>
            <person name="Naramoto S."/>
            <person name="Nishitani K."/>
            <person name="Ohtani M."/>
            <person name="Okamoto T."/>
            <person name="Okumura M."/>
            <person name="Phillips J."/>
            <person name="Pollak B."/>
            <person name="Reinders A."/>
            <person name="Rovekamp M."/>
            <person name="Sano R."/>
            <person name="Sawa S."/>
            <person name="Schmid M.W."/>
            <person name="Shirakawa M."/>
            <person name="Solano R."/>
            <person name="Spunde A."/>
            <person name="Suetsugu N."/>
            <person name="Sugano S."/>
            <person name="Sugiyama A."/>
            <person name="Sun R."/>
            <person name="Suzuki Y."/>
            <person name="Takenaka M."/>
            <person name="Takezawa D."/>
            <person name="Tomogane H."/>
            <person name="Tsuzuki M."/>
            <person name="Ueda T."/>
            <person name="Umeda M."/>
            <person name="Ward J.M."/>
            <person name="Watanabe Y."/>
            <person name="Yazaki K."/>
            <person name="Yokoyama R."/>
            <person name="Yoshitake Y."/>
            <person name="Yotsui I."/>
            <person name="Zachgo S."/>
            <person name="Schmutz J."/>
        </authorList>
    </citation>
    <scope>NUCLEOTIDE SEQUENCE [LARGE SCALE GENOMIC DNA]</scope>
    <source>
        <strain evidence="18">Tak-1</strain>
    </source>
</reference>
<evidence type="ECO:0000256" key="12">
    <source>
        <dbReference type="ARBA" id="ARBA00048173"/>
    </source>
</evidence>
<evidence type="ECO:0000259" key="16">
    <source>
        <dbReference type="PROSITE" id="PS50878"/>
    </source>
</evidence>
<dbReference type="GO" id="GO:0000781">
    <property type="term" value="C:chromosome, telomeric region"/>
    <property type="evidence" value="ECO:0007669"/>
    <property type="project" value="UniProtKB-SubCell"/>
</dbReference>
<comment type="catalytic activity">
    <reaction evidence="12 13">
        <text>DNA(n) + a 2'-deoxyribonucleoside 5'-triphosphate = DNA(n+1) + diphosphate</text>
        <dbReference type="Rhea" id="RHEA:22508"/>
        <dbReference type="Rhea" id="RHEA-COMP:17339"/>
        <dbReference type="Rhea" id="RHEA-COMP:17340"/>
        <dbReference type="ChEBI" id="CHEBI:33019"/>
        <dbReference type="ChEBI" id="CHEBI:61560"/>
        <dbReference type="ChEBI" id="CHEBI:173112"/>
        <dbReference type="EC" id="2.7.7.49"/>
    </reaction>
</comment>
<keyword evidence="8 13" id="KW-0460">Magnesium</keyword>
<dbReference type="PROSITE" id="PS50878">
    <property type="entry name" value="RT_POL"/>
    <property type="match status" value="1"/>
</dbReference>
<proteinExistence type="inferred from homology"/>
<dbReference type="GO" id="GO:0000333">
    <property type="term" value="C:telomerase catalytic core complex"/>
    <property type="evidence" value="ECO:0000318"/>
    <property type="project" value="GO_Central"/>
</dbReference>
<organism evidence="17 18">
    <name type="scientific">Marchantia polymorpha</name>
    <name type="common">Common liverwort</name>
    <name type="synonym">Marchantia aquatica</name>
    <dbReference type="NCBI Taxonomy" id="3197"/>
    <lineage>
        <taxon>Eukaryota</taxon>
        <taxon>Viridiplantae</taxon>
        <taxon>Streptophyta</taxon>
        <taxon>Embryophyta</taxon>
        <taxon>Marchantiophyta</taxon>
        <taxon>Marchantiopsida</taxon>
        <taxon>Marchantiidae</taxon>
        <taxon>Marchantiales</taxon>
        <taxon>Marchantiaceae</taxon>
        <taxon>Marchantia</taxon>
    </lineage>
</organism>
<feature type="domain" description="Reverse transcriptase" evidence="16">
    <location>
        <begin position="1043"/>
        <end position="1568"/>
    </location>
</feature>
<dbReference type="CDD" id="cd01648">
    <property type="entry name" value="TERT"/>
    <property type="match status" value="1"/>
</dbReference>